<evidence type="ECO:0000313" key="5">
    <source>
        <dbReference type="Proteomes" id="UP000594072"/>
    </source>
</evidence>
<name>A0A7M1CLI9_9CAUD</name>
<comment type="cofactor">
    <cofactor evidence="1">
        <name>Mg(2+)</name>
        <dbReference type="ChEBI" id="CHEBI:18420"/>
    </cofactor>
</comment>
<feature type="domain" description="GIY-YIG" evidence="3">
    <location>
        <begin position="3"/>
        <end position="31"/>
    </location>
</feature>
<dbReference type="RefSeq" id="YP_010677682.1">
    <property type="nucleotide sequence ID" value="NC_071024.1"/>
</dbReference>
<dbReference type="InterPro" id="IPR000305">
    <property type="entry name" value="GIY-YIG_endonuc"/>
</dbReference>
<reference evidence="5" key="1">
    <citation type="submission" date="2020-08" db="EMBL/GenBank/DDBJ databases">
        <authorList>
            <person name="Jean-Baptiste R."/>
            <person name="Gibb B.P."/>
            <person name="Hussain S.I."/>
            <person name="Kamruzzaman M.A."/>
            <person name="Mosfique B."/>
            <person name="McPherson K.A."/>
            <person name="LaCorte G.A."/>
            <person name="Khan M.A."/>
            <person name="Chohan S."/>
            <person name="Le T.Q."/>
            <person name="Hernandez K.M."/>
            <person name="Mata K."/>
            <person name="Percy M."/>
            <person name="Ball S.L."/>
            <person name="Garlena R.A."/>
            <person name="Russell D.A."/>
            <person name="Pope W.H."/>
            <person name="Jacobs-Sera D."/>
            <person name="Hatfull G.F."/>
        </authorList>
    </citation>
    <scope>NUCLEOTIDE SEQUENCE [LARGE SCALE GENOMIC DNA]</scope>
</reference>
<dbReference type="CDD" id="cd00719">
    <property type="entry name" value="GIY-YIG_SF"/>
    <property type="match status" value="1"/>
</dbReference>
<dbReference type="InterPro" id="IPR035901">
    <property type="entry name" value="GIY-YIG_endonuc_sf"/>
</dbReference>
<dbReference type="GeneID" id="77954066"/>
<evidence type="ECO:0000259" key="3">
    <source>
        <dbReference type="Pfam" id="PF01541"/>
    </source>
</evidence>
<keyword evidence="2" id="KW-0460">Magnesium</keyword>
<accession>A0A7M1CLI9</accession>
<proteinExistence type="predicted"/>
<evidence type="ECO:0000256" key="2">
    <source>
        <dbReference type="ARBA" id="ARBA00022842"/>
    </source>
</evidence>
<protein>
    <submittedName>
        <fullName evidence="4">G-I-Y Y-I-G endonuclease</fullName>
    </submittedName>
</protein>
<evidence type="ECO:0000313" key="4">
    <source>
        <dbReference type="EMBL" id="QOP65176.1"/>
    </source>
</evidence>
<keyword evidence="4" id="KW-0255">Endonuclease</keyword>
<dbReference type="KEGG" id="vg:77954066"/>
<dbReference type="Proteomes" id="UP000594072">
    <property type="component" value="Segment"/>
</dbReference>
<keyword evidence="5" id="KW-1185">Reference proteome</keyword>
<dbReference type="Pfam" id="PF01541">
    <property type="entry name" value="GIY-YIG"/>
    <property type="match status" value="1"/>
</dbReference>
<dbReference type="GO" id="GO:0004519">
    <property type="term" value="F:endonuclease activity"/>
    <property type="evidence" value="ECO:0007669"/>
    <property type="project" value="UniProtKB-KW"/>
</dbReference>
<keyword evidence="4" id="KW-0378">Hydrolase</keyword>
<organism evidence="4 5">
    <name type="scientific">Arthrobacter phage Phives</name>
    <dbReference type="NCBI Taxonomy" id="2776856"/>
    <lineage>
        <taxon>Viruses</taxon>
        <taxon>Duplodnaviria</taxon>
        <taxon>Heunggongvirae</taxon>
        <taxon>Uroviricota</taxon>
        <taxon>Caudoviricetes</taxon>
        <taxon>Casidaviridae</taxon>
        <taxon>Yangvirus</taxon>
        <taxon>Yangvirus phives</taxon>
    </lineage>
</organism>
<dbReference type="EMBL" id="MT889376">
    <property type="protein sequence ID" value="QOP65176.1"/>
    <property type="molecule type" value="Genomic_DNA"/>
</dbReference>
<sequence>MPGYVYEIYSWDGDLLYVGKTMNPLQRLGMHSVTQPWAAEIGSVKYTPYESEADALDAEAWAIAALRPLCNTARPVPPGESAPAPIGPSVVWAMPGPRPGIVTDPATITGKVYEVRRRAREEARPNPFEGFVPDVYRITNTSARVGGREVYAAYEAWAKTVECATMTRRSLFRYLGELGAKKIKTNTGVAFVGLERVAALARPSQATYSGGADLDSILDEIL</sequence>
<dbReference type="SUPFAM" id="SSF82771">
    <property type="entry name" value="GIY-YIG endonuclease"/>
    <property type="match status" value="1"/>
</dbReference>
<evidence type="ECO:0000256" key="1">
    <source>
        <dbReference type="ARBA" id="ARBA00001946"/>
    </source>
</evidence>
<gene>
    <name evidence="4" type="primary">49</name>
    <name evidence="4" type="ORF">SEA_PHIVES_49</name>
</gene>
<keyword evidence="4" id="KW-0540">Nuclease</keyword>